<dbReference type="Gene3D" id="3.40.50.300">
    <property type="entry name" value="P-loop containing nucleotide triphosphate hydrolases"/>
    <property type="match status" value="1"/>
</dbReference>
<dbReference type="InterPro" id="IPR001867">
    <property type="entry name" value="OmpR/PhoB-type_DNA-bd"/>
</dbReference>
<dbReference type="RefSeq" id="WP_344946843.1">
    <property type="nucleotide sequence ID" value="NZ_BAABDC010000003.1"/>
</dbReference>
<dbReference type="SUPFAM" id="SSF48452">
    <property type="entry name" value="TPR-like"/>
    <property type="match status" value="2"/>
</dbReference>
<dbReference type="PANTHER" id="PTHR35807">
    <property type="entry name" value="TRANSCRIPTIONAL REGULATOR REDD-RELATED"/>
    <property type="match status" value="1"/>
</dbReference>
<evidence type="ECO:0000259" key="7">
    <source>
        <dbReference type="PROSITE" id="PS51755"/>
    </source>
</evidence>
<evidence type="ECO:0000313" key="8">
    <source>
        <dbReference type="EMBL" id="GAA3707668.1"/>
    </source>
</evidence>
<dbReference type="SMART" id="SM01043">
    <property type="entry name" value="BTAD"/>
    <property type="match status" value="1"/>
</dbReference>
<evidence type="ECO:0000256" key="3">
    <source>
        <dbReference type="ARBA" id="ARBA00023125"/>
    </source>
</evidence>
<dbReference type="Proteomes" id="UP001501468">
    <property type="component" value="Unassembled WGS sequence"/>
</dbReference>
<evidence type="ECO:0000256" key="4">
    <source>
        <dbReference type="ARBA" id="ARBA00023163"/>
    </source>
</evidence>
<dbReference type="Pfam" id="PF00486">
    <property type="entry name" value="Trans_reg_C"/>
    <property type="match status" value="1"/>
</dbReference>
<accession>A0ABP7DT43</accession>
<dbReference type="InterPro" id="IPR027417">
    <property type="entry name" value="P-loop_NTPase"/>
</dbReference>
<reference evidence="9" key="1">
    <citation type="journal article" date="2019" name="Int. J. Syst. Evol. Microbiol.">
        <title>The Global Catalogue of Microorganisms (GCM) 10K type strain sequencing project: providing services to taxonomists for standard genome sequencing and annotation.</title>
        <authorList>
            <consortium name="The Broad Institute Genomics Platform"/>
            <consortium name="The Broad Institute Genome Sequencing Center for Infectious Disease"/>
            <person name="Wu L."/>
            <person name="Ma J."/>
        </authorList>
    </citation>
    <scope>NUCLEOTIDE SEQUENCE [LARGE SCALE GENOMIC DNA]</scope>
    <source>
        <strain evidence="9">JCM 17125</strain>
    </source>
</reference>
<keyword evidence="3 5" id="KW-0238">DNA-binding</keyword>
<evidence type="ECO:0000256" key="2">
    <source>
        <dbReference type="ARBA" id="ARBA00023015"/>
    </source>
</evidence>
<evidence type="ECO:0000256" key="6">
    <source>
        <dbReference type="SAM" id="MobiDB-lite"/>
    </source>
</evidence>
<dbReference type="SMART" id="SM00862">
    <property type="entry name" value="Trans_reg_C"/>
    <property type="match status" value="1"/>
</dbReference>
<feature type="DNA-binding region" description="OmpR/PhoB-type" evidence="5">
    <location>
        <begin position="14"/>
        <end position="114"/>
    </location>
</feature>
<dbReference type="PROSITE" id="PS51755">
    <property type="entry name" value="OMPR_PHOB"/>
    <property type="match status" value="1"/>
</dbReference>
<dbReference type="Gene3D" id="1.10.10.10">
    <property type="entry name" value="Winged helix-like DNA-binding domain superfamily/Winged helix DNA-binding domain"/>
    <property type="match status" value="1"/>
</dbReference>
<dbReference type="SUPFAM" id="SSF46894">
    <property type="entry name" value="C-terminal effector domain of the bipartite response regulators"/>
    <property type="match status" value="1"/>
</dbReference>
<dbReference type="EMBL" id="BAABDC010000003">
    <property type="protein sequence ID" value="GAA3707668.1"/>
    <property type="molecule type" value="Genomic_DNA"/>
</dbReference>
<dbReference type="CDD" id="cd15831">
    <property type="entry name" value="BTAD"/>
    <property type="match status" value="1"/>
</dbReference>
<gene>
    <name evidence="8" type="ORF">GCM10022399_25540</name>
</gene>
<evidence type="ECO:0000313" key="9">
    <source>
        <dbReference type="Proteomes" id="UP001501468"/>
    </source>
</evidence>
<dbReference type="PANTHER" id="PTHR35807:SF1">
    <property type="entry name" value="TRANSCRIPTIONAL REGULATOR REDD"/>
    <property type="match status" value="1"/>
</dbReference>
<evidence type="ECO:0000256" key="5">
    <source>
        <dbReference type="PROSITE-ProRule" id="PRU01091"/>
    </source>
</evidence>
<feature type="region of interest" description="Disordered" evidence="6">
    <location>
        <begin position="572"/>
        <end position="594"/>
    </location>
</feature>
<comment type="similarity">
    <text evidence="1">Belongs to the AfsR/DnrI/RedD regulatory family.</text>
</comment>
<dbReference type="Pfam" id="PF03704">
    <property type="entry name" value="BTAD"/>
    <property type="match status" value="1"/>
</dbReference>
<dbReference type="InterPro" id="IPR051677">
    <property type="entry name" value="AfsR-DnrI-RedD_regulator"/>
</dbReference>
<comment type="caution">
    <text evidence="8">The sequence shown here is derived from an EMBL/GenBank/DDBJ whole genome shotgun (WGS) entry which is preliminary data.</text>
</comment>
<keyword evidence="4" id="KW-0804">Transcription</keyword>
<evidence type="ECO:0000256" key="1">
    <source>
        <dbReference type="ARBA" id="ARBA00005820"/>
    </source>
</evidence>
<feature type="domain" description="OmpR/PhoB-type" evidence="7">
    <location>
        <begin position="14"/>
        <end position="114"/>
    </location>
</feature>
<dbReference type="InterPro" id="IPR016032">
    <property type="entry name" value="Sig_transdc_resp-reg_C-effctor"/>
</dbReference>
<organism evidence="8 9">
    <name type="scientific">Terrabacter ginsenosidimutans</name>
    <dbReference type="NCBI Taxonomy" id="490575"/>
    <lineage>
        <taxon>Bacteria</taxon>
        <taxon>Bacillati</taxon>
        <taxon>Actinomycetota</taxon>
        <taxon>Actinomycetes</taxon>
        <taxon>Micrococcales</taxon>
        <taxon>Intrasporangiaceae</taxon>
        <taxon>Terrabacter</taxon>
    </lineage>
</organism>
<sequence length="1060" mass="112939">MAGDRRVTAWCALAPEVGFNGPVQFRVLGPVEALDDDGAPIRLGSGRERLVLALLLVGADRLVPTEQLIDSLWNDPPPTARQQLQNLIAGLRRRLAAHDPTLVTTRPFGYELRMTRHRLDLADFRSLCTQARAQRAAGDEDTARTAARAVELWRGAPLSDAAPASSDTGTEALIQGLSEERIAAVELLLESLASGGHHEEVLSAASQHLQADPWNERLHEHHIRALAATGRRQEASDTYRQVRRQFLDELGVEPGRSLRELNTQILGGSPLAPARPRPRIVPRELPAMTWTLVGRDAILDSVTTQLTPCREEAPTSGPPSIVVLAGVGGVGKTALAVAAAHQLADAFPDGTLHASLGAGPSGVADGHEVLGRFLRALGVEHAAIPADPDERVALYRSTVDRKRVLVVLDDASSEAQVRRLLPTSPGSAAVVTSRSKLAGLPGVHRHTIPPLLPEDATSMLAELSGTQHDDLGVLAQIGTLCGHLPLALCVAAAKLATNEHLLLEDLRDRLSDEHARLDELSVGDIDVRASITTSVTDLSPAAGVLFRRLALAPSGDWPGWVAALLLGGGPTTSGSASGVQGHDASRPGGARQGADARALDELIDRHLVEPTGRDTAGQPRFRVHSLVLELAGEAMEDAEPSTDADALAIELARRWLGLADIADARLDPGGDPVDNGAEAGAAAGPAARAASTVPADWFESERLNLVGAVHAAVARDDRELAARLALSIRTFLTIRAYDDERERVLRIALDDYPDDADQRLAAQLLAALFGVLAQGHRHDELTDVASRFLDAARRVGDAPLEQRALSQLGWAAMVRRDFAASLGWYEQAAELAVARDDRAARTTADAHRGVLLRNMGRPGEGDPLLAAMVTESRRQGSRRATCIWLVTRAEGLIDLDRFAEAEVLLTEALTLAREVRDDLGEAHCQLTLARTHLGHDDLVGADAAYEAARAGLDAHSRSGEDPDGLRLRVDLDTAAGRWGEAHTRARRLVAARRAAGDDLELACDLAREAACVEHLGLDAGSAEAASRPGHGNPAAAECRAILGRLDLPLGALRLPPHLRQ</sequence>
<keyword evidence="9" id="KW-1185">Reference proteome</keyword>
<dbReference type="Gene3D" id="1.25.40.10">
    <property type="entry name" value="Tetratricopeptide repeat domain"/>
    <property type="match status" value="2"/>
</dbReference>
<dbReference type="PRINTS" id="PR00364">
    <property type="entry name" value="DISEASERSIST"/>
</dbReference>
<dbReference type="InterPro" id="IPR011990">
    <property type="entry name" value="TPR-like_helical_dom_sf"/>
</dbReference>
<protein>
    <submittedName>
        <fullName evidence="8">BTAD domain-containing putative transcriptional regulator</fullName>
    </submittedName>
</protein>
<dbReference type="InterPro" id="IPR005158">
    <property type="entry name" value="BTAD"/>
</dbReference>
<keyword evidence="2" id="KW-0805">Transcription regulation</keyword>
<name>A0ABP7DT43_9MICO</name>
<dbReference type="InterPro" id="IPR036388">
    <property type="entry name" value="WH-like_DNA-bd_sf"/>
</dbReference>
<dbReference type="SUPFAM" id="SSF52540">
    <property type="entry name" value="P-loop containing nucleoside triphosphate hydrolases"/>
    <property type="match status" value="1"/>
</dbReference>
<proteinExistence type="inferred from homology"/>